<evidence type="ECO:0000256" key="4">
    <source>
        <dbReference type="ARBA" id="ARBA00022692"/>
    </source>
</evidence>
<dbReference type="SUPFAM" id="SSF161098">
    <property type="entry name" value="MetI-like"/>
    <property type="match status" value="2"/>
</dbReference>
<dbReference type="EMBL" id="BAAAMK010000004">
    <property type="protein sequence ID" value="GAA1957998.1"/>
    <property type="molecule type" value="Genomic_DNA"/>
</dbReference>
<feature type="transmembrane region" description="Helical" evidence="7">
    <location>
        <begin position="455"/>
        <end position="475"/>
    </location>
</feature>
<evidence type="ECO:0000256" key="8">
    <source>
        <dbReference type="SAM" id="MobiDB-lite"/>
    </source>
</evidence>
<feature type="domain" description="ABC transmembrane type-1" evidence="9">
    <location>
        <begin position="94"/>
        <end position="277"/>
    </location>
</feature>
<evidence type="ECO:0000259" key="9">
    <source>
        <dbReference type="PROSITE" id="PS50928"/>
    </source>
</evidence>
<protein>
    <recommendedName>
        <fullName evidence="9">ABC transmembrane type-1 domain-containing protein</fullName>
    </recommendedName>
</protein>
<dbReference type="InterPro" id="IPR035906">
    <property type="entry name" value="MetI-like_sf"/>
</dbReference>
<keyword evidence="5 7" id="KW-1133">Transmembrane helix</keyword>
<dbReference type="Proteomes" id="UP001499954">
    <property type="component" value="Unassembled WGS sequence"/>
</dbReference>
<keyword evidence="4 7" id="KW-0812">Transmembrane</keyword>
<comment type="caution">
    <text evidence="10">The sequence shown here is derived from an EMBL/GenBank/DDBJ whole genome shotgun (WGS) entry which is preliminary data.</text>
</comment>
<dbReference type="RefSeq" id="WP_246200546.1">
    <property type="nucleotide sequence ID" value="NZ_BAAAMK010000004.1"/>
</dbReference>
<sequence length="605" mass="63254">MTTLTAPLRPGSDPGSHPEPDVSIAERAPKRVVSPERIAAGTTLVAIVVVAIVALMESGISITGMIESWGHAERFFARVGTIEFPEFGELLHLTGLTVGLVLCGTLFAAVVSVPVAYIAASNTTPGAAWQAFGRFVTVLTRAIPDVVLAMVFVLMFSIGTLPGILAIGIHSIGMISKLFADAIEQIDEGPRLAIRAAGGSKVQEFTSGILPQVLPSWVATVLHRNDINLRGSVVLGYVGVAGLGLEMSYAFKSLDYSLGLGIALVMFALCVVMEIVSSVVRKAMLGVAPTGRGLGDRVVQLAGRVGARRRIETRAANGLDTPPSSAPRPAAPVRTAPAAASDLEAALRRPWTGARVRNTAWGWIAVLVVVGSVLVCDIRWSDLITFWAKVPAIAVQFWPPSFGNYDAETMFGAMATTIGIALAATLLSFVFSVVIGSLAARNVAPNGGVRGSMRLLLVIIRGVPEVILAIILIVITGLGSQAGTIALAFGGIGLLGKLIADSFEEVKAGPERALRAAGATRGQVYASATLPQGRRALIGHSFYLLDTNIRAATILGIVGGGGVGYYLLNAGQGSNYAVVTAIVLMILATVLVVEGLAVWMRRVFR</sequence>
<dbReference type="PANTHER" id="PTHR30043:SF1">
    <property type="entry name" value="ABC TRANSPORT SYSTEM PERMEASE PROTEIN P69"/>
    <property type="match status" value="1"/>
</dbReference>
<feature type="transmembrane region" description="Helical" evidence="7">
    <location>
        <begin position="96"/>
        <end position="120"/>
    </location>
</feature>
<feature type="region of interest" description="Disordered" evidence="8">
    <location>
        <begin position="1"/>
        <end position="22"/>
    </location>
</feature>
<dbReference type="PROSITE" id="PS50928">
    <property type="entry name" value="ABC_TM1"/>
    <property type="match status" value="2"/>
</dbReference>
<feature type="transmembrane region" description="Helical" evidence="7">
    <location>
        <begin position="410"/>
        <end position="435"/>
    </location>
</feature>
<feature type="transmembrane region" description="Helical" evidence="7">
    <location>
        <begin position="574"/>
        <end position="599"/>
    </location>
</feature>
<name>A0ABN2QTX1_9MICO</name>
<reference evidence="10 11" key="1">
    <citation type="journal article" date="2019" name="Int. J. Syst. Evol. Microbiol.">
        <title>The Global Catalogue of Microorganisms (GCM) 10K type strain sequencing project: providing services to taxonomists for standard genome sequencing and annotation.</title>
        <authorList>
            <consortium name="The Broad Institute Genomics Platform"/>
            <consortium name="The Broad Institute Genome Sequencing Center for Infectious Disease"/>
            <person name="Wu L."/>
            <person name="Ma J."/>
        </authorList>
    </citation>
    <scope>NUCLEOTIDE SEQUENCE [LARGE SCALE GENOMIC DNA]</scope>
    <source>
        <strain evidence="10 11">JCM 13584</strain>
    </source>
</reference>
<feature type="transmembrane region" description="Helical" evidence="7">
    <location>
        <begin position="549"/>
        <end position="568"/>
    </location>
</feature>
<feature type="domain" description="ABC transmembrane type-1" evidence="9">
    <location>
        <begin position="414"/>
        <end position="597"/>
    </location>
</feature>
<keyword evidence="3" id="KW-1003">Cell membrane</keyword>
<feature type="transmembrane region" description="Helical" evidence="7">
    <location>
        <begin position="360"/>
        <end position="380"/>
    </location>
</feature>
<dbReference type="PANTHER" id="PTHR30043">
    <property type="entry name" value="PHOSPHONATES TRANSPORT SYSTEM PERMEASE PROTEIN"/>
    <property type="match status" value="1"/>
</dbReference>
<feature type="transmembrane region" description="Helical" evidence="7">
    <location>
        <begin position="257"/>
        <end position="276"/>
    </location>
</feature>
<dbReference type="InterPro" id="IPR000515">
    <property type="entry name" value="MetI-like"/>
</dbReference>
<gene>
    <name evidence="10" type="ORF">GCM10009717_25560</name>
</gene>
<evidence type="ECO:0000256" key="2">
    <source>
        <dbReference type="ARBA" id="ARBA00022448"/>
    </source>
</evidence>
<feature type="transmembrane region" description="Helical" evidence="7">
    <location>
        <begin position="146"/>
        <end position="169"/>
    </location>
</feature>
<dbReference type="Gene3D" id="1.10.3720.10">
    <property type="entry name" value="MetI-like"/>
    <property type="match status" value="2"/>
</dbReference>
<feature type="transmembrane region" description="Helical" evidence="7">
    <location>
        <begin position="38"/>
        <end position="56"/>
    </location>
</feature>
<feature type="region of interest" description="Disordered" evidence="8">
    <location>
        <begin position="316"/>
        <end position="335"/>
    </location>
</feature>
<dbReference type="Pfam" id="PF00528">
    <property type="entry name" value="BPD_transp_1"/>
    <property type="match status" value="2"/>
</dbReference>
<comment type="subcellular location">
    <subcellularLocation>
        <location evidence="1 7">Cell membrane</location>
        <topology evidence="1 7">Multi-pass membrane protein</topology>
    </subcellularLocation>
</comment>
<dbReference type="CDD" id="cd06261">
    <property type="entry name" value="TM_PBP2"/>
    <property type="match status" value="1"/>
</dbReference>
<proteinExistence type="inferred from homology"/>
<evidence type="ECO:0000313" key="11">
    <source>
        <dbReference type="Proteomes" id="UP001499954"/>
    </source>
</evidence>
<accession>A0ABN2QTX1</accession>
<evidence type="ECO:0000256" key="6">
    <source>
        <dbReference type="ARBA" id="ARBA00023136"/>
    </source>
</evidence>
<organism evidence="10 11">
    <name type="scientific">Agromyces allii</name>
    <dbReference type="NCBI Taxonomy" id="393607"/>
    <lineage>
        <taxon>Bacteria</taxon>
        <taxon>Bacillati</taxon>
        <taxon>Actinomycetota</taxon>
        <taxon>Actinomycetes</taxon>
        <taxon>Micrococcales</taxon>
        <taxon>Microbacteriaceae</taxon>
        <taxon>Agromyces</taxon>
    </lineage>
</organism>
<evidence type="ECO:0000256" key="7">
    <source>
        <dbReference type="RuleBase" id="RU363032"/>
    </source>
</evidence>
<evidence type="ECO:0000256" key="5">
    <source>
        <dbReference type="ARBA" id="ARBA00022989"/>
    </source>
</evidence>
<keyword evidence="6 7" id="KW-0472">Membrane</keyword>
<keyword evidence="2 7" id="KW-0813">Transport</keyword>
<evidence type="ECO:0000313" key="10">
    <source>
        <dbReference type="EMBL" id="GAA1957998.1"/>
    </source>
</evidence>
<comment type="similarity">
    <text evidence="7">Belongs to the binding-protein-dependent transport system permease family.</text>
</comment>
<keyword evidence="11" id="KW-1185">Reference proteome</keyword>
<evidence type="ECO:0000256" key="3">
    <source>
        <dbReference type="ARBA" id="ARBA00022475"/>
    </source>
</evidence>
<evidence type="ECO:0000256" key="1">
    <source>
        <dbReference type="ARBA" id="ARBA00004651"/>
    </source>
</evidence>